<keyword evidence="3" id="KW-1185">Reference proteome</keyword>
<dbReference type="InterPro" id="IPR036641">
    <property type="entry name" value="HPT_dom_sf"/>
</dbReference>
<evidence type="ECO:0000313" key="2">
    <source>
        <dbReference type="EMBL" id="ABD81279.1"/>
    </source>
</evidence>
<evidence type="ECO:0000259" key="1">
    <source>
        <dbReference type="Pfam" id="PF26379"/>
    </source>
</evidence>
<evidence type="ECO:0000313" key="3">
    <source>
        <dbReference type="Proteomes" id="UP000001947"/>
    </source>
</evidence>
<name>Q21J50_SACD2</name>
<reference evidence="2 3" key="1">
    <citation type="journal article" date="2008" name="PLoS Genet.">
        <title>Complete genome sequence of the complex carbohydrate-degrading marine bacterium, Saccharophagus degradans strain 2-40 T.</title>
        <authorList>
            <person name="Weiner R.M."/>
            <person name="Taylor L.E.II."/>
            <person name="Henrissat B."/>
            <person name="Hauser L."/>
            <person name="Land M."/>
            <person name="Coutinho P.M."/>
            <person name="Rancurel C."/>
            <person name="Saunders E.H."/>
            <person name="Longmire A.G."/>
            <person name="Zhang H."/>
            <person name="Bayer E.A."/>
            <person name="Gilbert H.J."/>
            <person name="Larimer F."/>
            <person name="Zhulin I.B."/>
            <person name="Ekborg N.A."/>
            <person name="Lamed R."/>
            <person name="Richardson P.M."/>
            <person name="Borovok I."/>
            <person name="Hutcheson S."/>
        </authorList>
    </citation>
    <scope>NUCLEOTIDE SEQUENCE [LARGE SCALE GENOMIC DNA]</scope>
    <source>
        <strain evidence="3">2-40 / ATCC 43961 / DSM 17024</strain>
    </source>
</reference>
<dbReference type="RefSeq" id="WP_011468497.1">
    <property type="nucleotide sequence ID" value="NC_007912.1"/>
</dbReference>
<accession>Q21J50</accession>
<gene>
    <name evidence="2" type="ordered locus">Sde_2019</name>
</gene>
<dbReference type="STRING" id="203122.Sde_2019"/>
<dbReference type="AlphaFoldDB" id="Q21J50"/>
<feature type="domain" description="Scaffold protein FimL second" evidence="1">
    <location>
        <begin position="159"/>
        <end position="300"/>
    </location>
</feature>
<protein>
    <recommendedName>
        <fullName evidence="1">Scaffold protein FimL second domain-containing protein</fullName>
    </recommendedName>
</protein>
<dbReference type="HOGENOM" id="CLU_017911_1_0_6"/>
<dbReference type="EMBL" id="CP000282">
    <property type="protein sequence ID" value="ABD81279.1"/>
    <property type="molecule type" value="Genomic_DNA"/>
</dbReference>
<dbReference type="GeneID" id="98613691"/>
<dbReference type="InterPro" id="IPR058661">
    <property type="entry name" value="FimL_2nd"/>
</dbReference>
<sequence>MDAVNFQSLNMVRDELVATIEEAARNLEMFVTAQQDGESLQACMDGIRQIVGILRLIQFRGACILAEELLATATDITPGDAGPKSDQRLEVVSNTFFVLTRYLEYVQQVERRVPVLLIPHINALRKMRGEPAFSESHFFHINLSSSLHVPPVEQLQIAEADFRQHVRRLRHMYQVGLLALIRGKQAKNSLAMMRRACIRLHKLGGSLKPLSQLWWLSNLTLDVLATENMAILEARKLLFSRIDRVIRQVEKSGSASFAAQPPKGLIKELVYLLVLSGKQSEEITLIRKAFGINAFPYSDKDLSQERDALSGPSAHTVTSLAKVLQAELSNTKKVLENAAQSSTQKIDDLDEFIGTLKKVAEILSVVGLVTASSTLKEEIERLNGWHGLEDGPDIEELSEVANTLLYLESTVAALEHSKLSTEKLNEASKIAQREIIASGELSIARKIVIEECEAGILLTKRALSSFSDSDYDTGHIRNIAKTLTTVKGGLLMLGKERVAAILGLCVQFVEEVLLDEEHPAALKELLETFADAIISVEYYLDSSSGSGQMDETVLQIAEESLEALGFSIHGDGE</sequence>
<organism evidence="2 3">
    <name type="scientific">Saccharophagus degradans (strain 2-40 / ATCC 43961 / DSM 17024)</name>
    <dbReference type="NCBI Taxonomy" id="203122"/>
    <lineage>
        <taxon>Bacteria</taxon>
        <taxon>Pseudomonadati</taxon>
        <taxon>Pseudomonadota</taxon>
        <taxon>Gammaproteobacteria</taxon>
        <taxon>Cellvibrionales</taxon>
        <taxon>Cellvibrionaceae</taxon>
        <taxon>Saccharophagus</taxon>
    </lineage>
</organism>
<dbReference type="GO" id="GO:0000160">
    <property type="term" value="P:phosphorelay signal transduction system"/>
    <property type="evidence" value="ECO:0007669"/>
    <property type="project" value="InterPro"/>
</dbReference>
<dbReference type="KEGG" id="sde:Sde_2019"/>
<proteinExistence type="predicted"/>
<dbReference type="Proteomes" id="UP000001947">
    <property type="component" value="Chromosome"/>
</dbReference>
<dbReference type="SUPFAM" id="SSF47226">
    <property type="entry name" value="Histidine-containing phosphotransfer domain, HPT domain"/>
    <property type="match status" value="1"/>
</dbReference>
<dbReference type="eggNOG" id="COG2198">
    <property type="taxonomic scope" value="Bacteria"/>
</dbReference>
<dbReference type="Pfam" id="PF26379">
    <property type="entry name" value="FimL_2nd"/>
    <property type="match status" value="1"/>
</dbReference>